<dbReference type="EMBL" id="CP013909">
    <property type="protein sequence ID" value="ALW85700.1"/>
    <property type="molecule type" value="Genomic_DNA"/>
</dbReference>
<dbReference type="KEGG" id="hyg:AUC43_11745"/>
<keyword evidence="2" id="KW-1185">Reference proteome</keyword>
<dbReference type="RefSeq" id="WP_068193532.1">
    <property type="nucleotide sequence ID" value="NZ_CP013909.1"/>
</dbReference>
<sequence length="143" mass="16549">MALSMIAAQTYLEAAKAYFAFLIPEFAFTLSKETARDAVFYELQYRNPAQIISISYENLENYLQVIVFQLVNQQLPSYDDPRRTLHLNALNQALGALVGPANWKENQRHFRQFKPEGNVERQLLKSAKELRLCLTHFEKLQAP</sequence>
<accession>A0A0U3SHY1</accession>
<protein>
    <submittedName>
        <fullName evidence="1">Uncharacterized protein</fullName>
    </submittedName>
</protein>
<evidence type="ECO:0000313" key="2">
    <source>
        <dbReference type="Proteomes" id="UP000059542"/>
    </source>
</evidence>
<evidence type="ECO:0000313" key="1">
    <source>
        <dbReference type="EMBL" id="ALW85700.1"/>
    </source>
</evidence>
<dbReference type="STRING" id="1411621.AUC43_11745"/>
<proteinExistence type="predicted"/>
<gene>
    <name evidence="1" type="ORF">AUC43_11745</name>
</gene>
<dbReference type="OrthoDB" id="981970at2"/>
<dbReference type="AlphaFoldDB" id="A0A0U3SHY1"/>
<dbReference type="Proteomes" id="UP000059542">
    <property type="component" value="Chromosome"/>
</dbReference>
<name>A0A0U3SHY1_9BACT</name>
<organism evidence="1 2">
    <name type="scientific">Hymenobacter sedentarius</name>
    <dbReference type="NCBI Taxonomy" id="1411621"/>
    <lineage>
        <taxon>Bacteria</taxon>
        <taxon>Pseudomonadati</taxon>
        <taxon>Bacteroidota</taxon>
        <taxon>Cytophagia</taxon>
        <taxon>Cytophagales</taxon>
        <taxon>Hymenobacteraceae</taxon>
        <taxon>Hymenobacter</taxon>
    </lineage>
</organism>
<reference evidence="1 2" key="1">
    <citation type="submission" date="2015-12" db="EMBL/GenBank/DDBJ databases">
        <authorList>
            <person name="Shamseldin A."/>
            <person name="Moawad H."/>
            <person name="Abd El-Rahim W.M."/>
            <person name="Sadowsky M.J."/>
        </authorList>
    </citation>
    <scope>NUCLEOTIDE SEQUENCE [LARGE SCALE GENOMIC DNA]</scope>
    <source>
        <strain evidence="1 2">DG5B</strain>
    </source>
</reference>